<keyword evidence="4" id="KW-1185">Reference proteome</keyword>
<evidence type="ECO:0000313" key="4">
    <source>
        <dbReference type="Proteomes" id="UP000420562"/>
    </source>
</evidence>
<dbReference type="Proteomes" id="UP000420562">
    <property type="component" value="Unassembled WGS sequence"/>
</dbReference>
<dbReference type="InterPro" id="IPR041698">
    <property type="entry name" value="Methyltransf_25"/>
</dbReference>
<evidence type="ECO:0000313" key="3">
    <source>
        <dbReference type="EMBL" id="KAB0664863.1"/>
    </source>
</evidence>
<dbReference type="Pfam" id="PF13649">
    <property type="entry name" value="Methyltransf_25"/>
    <property type="match status" value="1"/>
</dbReference>
<evidence type="ECO:0000256" key="1">
    <source>
        <dbReference type="ARBA" id="ARBA00022679"/>
    </source>
</evidence>
<reference evidence="3 4" key="1">
    <citation type="submission" date="2019-09" db="EMBL/GenBank/DDBJ databases">
        <title>Geobacter sp. Red96, a novel strain isolated from paddy soil.</title>
        <authorList>
            <person name="Xu Z."/>
            <person name="Masuda Y."/>
            <person name="Itoh H."/>
            <person name="Senoo K."/>
        </authorList>
    </citation>
    <scope>NUCLEOTIDE SEQUENCE [LARGE SCALE GENOMIC DNA]</scope>
    <source>
        <strain evidence="3 4">Red96</strain>
    </source>
</reference>
<dbReference type="CDD" id="cd02440">
    <property type="entry name" value="AdoMet_MTases"/>
    <property type="match status" value="1"/>
</dbReference>
<proteinExistence type="predicted"/>
<organism evidence="3 4">
    <name type="scientific">Oryzomonas japonica</name>
    <dbReference type="NCBI Taxonomy" id="2603858"/>
    <lineage>
        <taxon>Bacteria</taxon>
        <taxon>Pseudomonadati</taxon>
        <taxon>Thermodesulfobacteriota</taxon>
        <taxon>Desulfuromonadia</taxon>
        <taxon>Geobacterales</taxon>
        <taxon>Geobacteraceae</taxon>
        <taxon>Oryzomonas</taxon>
    </lineage>
</organism>
<dbReference type="RefSeq" id="WP_151128875.1">
    <property type="nucleotide sequence ID" value="NZ_VZQZ01000007.1"/>
</dbReference>
<dbReference type="InterPro" id="IPR029063">
    <property type="entry name" value="SAM-dependent_MTases_sf"/>
</dbReference>
<sequence length="239" mass="27244">MIQRFIDRLKQLPLREPSLRRPEIVSVLAHHGVEPWFLYAYDEWRSRWHVWRGLLWAIKNVEHGGNVLETGCGCGWNLFWLAANGFGSLTGLDINAAAVVAGNELAQGTGFPVRLRCDNALDPGSLADGPFHLILALNWTYHVPEFELGRFLERYGGLLVPGGVLLLDTIEKSFNAHPNNRYLTSDWGKPEWEMRPSEYLHRFSQGEVREIAASRGYQIEATYSRKGTIPRSLYILRRS</sequence>
<dbReference type="GO" id="GO:0032259">
    <property type="term" value="P:methylation"/>
    <property type="evidence" value="ECO:0007669"/>
    <property type="project" value="UniProtKB-KW"/>
</dbReference>
<dbReference type="PANTHER" id="PTHR43861">
    <property type="entry name" value="TRANS-ACONITATE 2-METHYLTRANSFERASE-RELATED"/>
    <property type="match status" value="1"/>
</dbReference>
<gene>
    <name evidence="3" type="ORF">F6V25_12450</name>
</gene>
<feature type="domain" description="Methyltransferase" evidence="2">
    <location>
        <begin position="67"/>
        <end position="163"/>
    </location>
</feature>
<dbReference type="Gene3D" id="3.40.50.150">
    <property type="entry name" value="Vaccinia Virus protein VP39"/>
    <property type="match status" value="1"/>
</dbReference>
<protein>
    <submittedName>
        <fullName evidence="3">Methyltransferase domain-containing protein</fullName>
    </submittedName>
</protein>
<name>A0A7J4ZPP0_9BACT</name>
<evidence type="ECO:0000259" key="2">
    <source>
        <dbReference type="Pfam" id="PF13649"/>
    </source>
</evidence>
<dbReference type="EMBL" id="VZQZ01000007">
    <property type="protein sequence ID" value="KAB0664863.1"/>
    <property type="molecule type" value="Genomic_DNA"/>
</dbReference>
<keyword evidence="3" id="KW-0489">Methyltransferase</keyword>
<dbReference type="SUPFAM" id="SSF53335">
    <property type="entry name" value="S-adenosyl-L-methionine-dependent methyltransferases"/>
    <property type="match status" value="1"/>
</dbReference>
<accession>A0A7J4ZPP0</accession>
<comment type="caution">
    <text evidence="3">The sequence shown here is derived from an EMBL/GenBank/DDBJ whole genome shotgun (WGS) entry which is preliminary data.</text>
</comment>
<dbReference type="AlphaFoldDB" id="A0A7J4ZPP0"/>
<keyword evidence="1 3" id="KW-0808">Transferase</keyword>
<dbReference type="GO" id="GO:0008168">
    <property type="term" value="F:methyltransferase activity"/>
    <property type="evidence" value="ECO:0007669"/>
    <property type="project" value="UniProtKB-KW"/>
</dbReference>